<dbReference type="InterPro" id="IPR013783">
    <property type="entry name" value="Ig-like_fold"/>
</dbReference>
<protein>
    <submittedName>
        <fullName evidence="2">Adhesin</fullName>
    </submittedName>
</protein>
<accession>A0A2H3KDT2</accession>
<feature type="non-terminal residue" evidence="2">
    <location>
        <position position="532"/>
    </location>
</feature>
<evidence type="ECO:0000313" key="3">
    <source>
        <dbReference type="Proteomes" id="UP000220828"/>
    </source>
</evidence>
<keyword evidence="1" id="KW-0732">Signal</keyword>
<dbReference type="EMBL" id="PCMW01000019">
    <property type="protein sequence ID" value="PDS26134.1"/>
    <property type="molecule type" value="Genomic_DNA"/>
</dbReference>
<feature type="chain" id="PRO_5013648751" evidence="1">
    <location>
        <begin position="20"/>
        <end position="532"/>
    </location>
</feature>
<dbReference type="Proteomes" id="UP000220828">
    <property type="component" value="Unassembled WGS sequence"/>
</dbReference>
<dbReference type="Gene3D" id="2.60.40.10">
    <property type="entry name" value="Immunoglobulins"/>
    <property type="match status" value="1"/>
</dbReference>
<sequence>MFKKIILRMFLMSFVSFYGQSITVNTTTYTVPQLVQNVLFGATAQNSCAGGVTNITWSTGSNFNSTNGIGYFQNTNPNFPLANGVILSTGNVLSAAGPNSGTQSNGSGNWPGDTQLFNYIDGLGIDADLNSYNNATVLEFDFVPFSSSMSFDFLFASEEYGTFQCDFSDAFAFFLTDVTAGTAPINLALVPNTNTPIAVTTIRNNANNNACPSANSQYFGLFNGGTAATTASNNFNGQTVKMTAQSAVVPFNNYHIKLVIADRNDSQYDSAVFLGGGSFNVGTADISGTGIYSNTHSFLIAEGNAVCPNKTLQLKASATPIPNITYTWEKNNVILPGETSYNLTVTTEGTYKANLIFSPTCIQSDECVVEYNSELDLTTPTATQSTICQSSSTFNLNQFVPIILNGLSAADYEVFFYTSSANAQAGTNHITNLNAYPGTDNQTIYVSVTDLIGSNCTEYRQFQLHINPLSDAVVSGTATVNLNSSSPSVTFTGSGGVAPYTFTYNINGGTSQQITTTTGNSVSIPVPTNTLG</sequence>
<dbReference type="AlphaFoldDB" id="A0A2H3KDT2"/>
<reference evidence="2 3" key="1">
    <citation type="submission" date="2017-09" db="EMBL/GenBank/DDBJ databases">
        <title>Whole genomes of Flavobacteriaceae.</title>
        <authorList>
            <person name="Stine C."/>
            <person name="Li C."/>
            <person name="Tadesse D."/>
        </authorList>
    </citation>
    <scope>NUCLEOTIDE SEQUENCE [LARGE SCALE GENOMIC DNA]</scope>
    <source>
        <strain evidence="2 3">ATCC 35036</strain>
    </source>
</reference>
<dbReference type="RefSeq" id="WP_190304330.1">
    <property type="nucleotide sequence ID" value="NZ_PCMW01000019.1"/>
</dbReference>
<evidence type="ECO:0000256" key="1">
    <source>
        <dbReference type="SAM" id="SignalP"/>
    </source>
</evidence>
<dbReference type="NCBIfam" id="NF038133">
    <property type="entry name" value="choice_anch_L"/>
    <property type="match status" value="1"/>
</dbReference>
<feature type="signal peptide" evidence="1">
    <location>
        <begin position="1"/>
        <end position="19"/>
    </location>
</feature>
<comment type="caution">
    <text evidence="2">The sequence shown here is derived from an EMBL/GenBank/DDBJ whole genome shotgun (WGS) entry which is preliminary data.</text>
</comment>
<organism evidence="2 3">
    <name type="scientific">Flavobacterium branchiophilum</name>
    <dbReference type="NCBI Taxonomy" id="55197"/>
    <lineage>
        <taxon>Bacteria</taxon>
        <taxon>Pseudomonadati</taxon>
        <taxon>Bacteroidota</taxon>
        <taxon>Flavobacteriia</taxon>
        <taxon>Flavobacteriales</taxon>
        <taxon>Flavobacteriaceae</taxon>
        <taxon>Flavobacterium</taxon>
    </lineage>
</organism>
<proteinExistence type="predicted"/>
<gene>
    <name evidence="2" type="ORF">B0A77_03365</name>
</gene>
<dbReference type="InterPro" id="IPR049804">
    <property type="entry name" value="Choice_anch_L"/>
</dbReference>
<name>A0A2H3KDT2_9FLAO</name>
<evidence type="ECO:0000313" key="2">
    <source>
        <dbReference type="EMBL" id="PDS26134.1"/>
    </source>
</evidence>